<comment type="similarity">
    <text evidence="6">Belongs to the peptidase M3B family.</text>
</comment>
<keyword evidence="4 6" id="KW-0862">Zinc</keyword>
<dbReference type="InterPro" id="IPR004438">
    <property type="entry name" value="Peptidase_M3B"/>
</dbReference>
<feature type="domain" description="Oligopeptidase F N-terminal" evidence="8">
    <location>
        <begin position="142"/>
        <end position="210"/>
    </location>
</feature>
<dbReference type="GO" id="GO:0046872">
    <property type="term" value="F:metal ion binding"/>
    <property type="evidence" value="ECO:0007669"/>
    <property type="project" value="UniProtKB-UniRule"/>
</dbReference>
<comment type="caution">
    <text evidence="9">The sequence shown here is derived from an EMBL/GenBank/DDBJ whole genome shotgun (WGS) entry which is preliminary data.</text>
</comment>
<gene>
    <name evidence="9" type="primary">pepF1</name>
    <name evidence="9" type="ORF">BWY41_02077</name>
</gene>
<keyword evidence="1 6" id="KW-0645">Protease</keyword>
<evidence type="ECO:0000256" key="4">
    <source>
        <dbReference type="ARBA" id="ARBA00022833"/>
    </source>
</evidence>
<dbReference type="Gene3D" id="1.10.1370.20">
    <property type="entry name" value="Oligoendopeptidase f, C-terminal domain"/>
    <property type="match status" value="1"/>
</dbReference>
<evidence type="ECO:0000313" key="9">
    <source>
        <dbReference type="EMBL" id="OQA54425.1"/>
    </source>
</evidence>
<dbReference type="InterPro" id="IPR013647">
    <property type="entry name" value="OligopepF_N_dom"/>
</dbReference>
<evidence type="ECO:0000259" key="8">
    <source>
        <dbReference type="Pfam" id="PF08439"/>
    </source>
</evidence>
<keyword evidence="2 6" id="KW-0479">Metal-binding</keyword>
<dbReference type="NCBIfam" id="TIGR00181">
    <property type="entry name" value="pepF"/>
    <property type="match status" value="1"/>
</dbReference>
<dbReference type="CDD" id="cd09608">
    <property type="entry name" value="M3B_PepF"/>
    <property type="match status" value="1"/>
</dbReference>
<dbReference type="SUPFAM" id="SSF55486">
    <property type="entry name" value="Metalloproteases ('zincins'), catalytic domain"/>
    <property type="match status" value="1"/>
</dbReference>
<dbReference type="Gene3D" id="1.20.140.70">
    <property type="entry name" value="Oligopeptidase f, N-terminal domain"/>
    <property type="match status" value="1"/>
</dbReference>
<dbReference type="PANTHER" id="PTHR11804">
    <property type="entry name" value="PROTEASE M3 THIMET OLIGOPEPTIDASE-RELATED"/>
    <property type="match status" value="1"/>
</dbReference>
<dbReference type="InterPro" id="IPR042088">
    <property type="entry name" value="OligoPept_F_C"/>
</dbReference>
<protein>
    <recommendedName>
        <fullName evidence="6">Oligopeptidase F</fullName>
        <ecNumber evidence="6">3.4.24.-</ecNumber>
    </recommendedName>
</protein>
<dbReference type="Proteomes" id="UP000485569">
    <property type="component" value="Unassembled WGS sequence"/>
</dbReference>
<dbReference type="GO" id="GO:0004222">
    <property type="term" value="F:metalloendopeptidase activity"/>
    <property type="evidence" value="ECO:0007669"/>
    <property type="project" value="UniProtKB-UniRule"/>
</dbReference>
<evidence type="ECO:0000256" key="3">
    <source>
        <dbReference type="ARBA" id="ARBA00022801"/>
    </source>
</evidence>
<dbReference type="PANTHER" id="PTHR11804:SF84">
    <property type="entry name" value="SACCHAROLYSIN"/>
    <property type="match status" value="1"/>
</dbReference>
<sequence>MNKKLFFLIYCFISSFLILNTLHFNVLAAEGPVSREQIEERYQWNLGDIYSDPKEWEVAFSKIQNEYLPKIEEFRGKLTRAENVLACLQFNDELFRLMEKLYVYAYMKADENQDDSSASEMSSRAETLYSQVAASVSFIRPELLSQSESILKGYMEDPAFSDYHHALDALLKLKPHTLSKPEEELLAKASDMASAPSVIFDKVTEGDMIFPKVLDDKGKEVQLSEGVFYRYLQSPDREFRKRVYEGMLSSYDKAKNTLAATLNSEVKKNWFYSQARKYDSSLEASLSSENIPREVYENLIQAVNNNLSYLHQYVNLRKKVFQLDQVQIFDMYVPLVADYTLTVSYEKAQQTLLEGLIPLGPEYLDMLKKGFASRWIDVYETENKATGGYSWGAYDTHPYILMNYDNTADSMLTLAHEMGHALNSYYTNISQKYVNSQTPIFTAEVASTMNENLMLEYLIQNAKNDDEKLYFLDKLIENIRGTVYTQVMYSEFEQKTHERIEKGEALSYKYLSDSWKELLEKYYGPDFVVEELASRGWSRIPHFYMNFYVFKYATSLAASNELLNNILIGQPDAIDKYLNFLKAGSSDYPVEVLKAAGVDMLSTQPVDNLLKKFGDLVKEMEDTFKRKGIIE</sequence>
<keyword evidence="5 6" id="KW-0482">Metalloprotease</keyword>
<dbReference type="AlphaFoldDB" id="A0A1V5SIY9"/>
<reference evidence="9" key="1">
    <citation type="submission" date="2017-02" db="EMBL/GenBank/DDBJ databases">
        <title>Delving into the versatile metabolic prowess of the omnipresent phylum Bacteroidetes.</title>
        <authorList>
            <person name="Nobu M.K."/>
            <person name="Mei R."/>
            <person name="Narihiro T."/>
            <person name="Kuroda K."/>
            <person name="Liu W.-T."/>
        </authorList>
    </citation>
    <scope>NUCLEOTIDE SEQUENCE</scope>
    <source>
        <strain evidence="9">ADurb.Bin276</strain>
    </source>
</reference>
<dbReference type="Gene3D" id="1.10.287.830">
    <property type="entry name" value="putative peptidase helix hairpin domain like"/>
    <property type="match status" value="1"/>
</dbReference>
<comment type="cofactor">
    <cofactor evidence="6">
        <name>Zn(2+)</name>
        <dbReference type="ChEBI" id="CHEBI:29105"/>
    </cofactor>
    <text evidence="6">Binds 1 zinc ion.</text>
</comment>
<keyword evidence="3 6" id="KW-0378">Hydrolase</keyword>
<evidence type="ECO:0000256" key="6">
    <source>
        <dbReference type="RuleBase" id="RU368091"/>
    </source>
</evidence>
<evidence type="ECO:0000256" key="2">
    <source>
        <dbReference type="ARBA" id="ARBA00022723"/>
    </source>
</evidence>
<dbReference type="GO" id="GO:0006518">
    <property type="term" value="P:peptide metabolic process"/>
    <property type="evidence" value="ECO:0007669"/>
    <property type="project" value="TreeGrafter"/>
</dbReference>
<proteinExistence type="inferred from homology"/>
<evidence type="ECO:0000259" key="7">
    <source>
        <dbReference type="Pfam" id="PF01432"/>
    </source>
</evidence>
<evidence type="ECO:0000256" key="1">
    <source>
        <dbReference type="ARBA" id="ARBA00022670"/>
    </source>
</evidence>
<dbReference type="EMBL" id="MWBQ01000212">
    <property type="protein sequence ID" value="OQA54425.1"/>
    <property type="molecule type" value="Genomic_DNA"/>
</dbReference>
<organism evidence="9">
    <name type="scientific">Candidatus Atribacter allofermentans</name>
    <dbReference type="NCBI Taxonomy" id="1852833"/>
    <lineage>
        <taxon>Bacteria</taxon>
        <taxon>Pseudomonadati</taxon>
        <taxon>Atribacterota</taxon>
        <taxon>Atribacteria</taxon>
        <taxon>Atribacterales</taxon>
        <taxon>Atribacteraceae</taxon>
        <taxon>Atribacter</taxon>
    </lineage>
</organism>
<name>A0A1V5SIY9_9BACT</name>
<dbReference type="InterPro" id="IPR045090">
    <property type="entry name" value="Pept_M3A_M3B"/>
</dbReference>
<comment type="function">
    <text evidence="6">Has oligopeptidase activity and degrades a variety of small bioactive peptides.</text>
</comment>
<dbReference type="Pfam" id="PF01432">
    <property type="entry name" value="Peptidase_M3"/>
    <property type="match status" value="1"/>
</dbReference>
<evidence type="ECO:0000256" key="5">
    <source>
        <dbReference type="ARBA" id="ARBA00023049"/>
    </source>
</evidence>
<dbReference type="InterPro" id="IPR001567">
    <property type="entry name" value="Pept_M3A_M3B_dom"/>
</dbReference>
<accession>A0A1V5SIY9</accession>
<feature type="domain" description="Peptidase M3A/M3B catalytic" evidence="7">
    <location>
        <begin position="231"/>
        <end position="608"/>
    </location>
</feature>
<dbReference type="GO" id="GO:0006508">
    <property type="term" value="P:proteolysis"/>
    <property type="evidence" value="ECO:0007669"/>
    <property type="project" value="UniProtKB-KW"/>
</dbReference>
<dbReference type="Pfam" id="PF08439">
    <property type="entry name" value="Peptidase_M3_N"/>
    <property type="match status" value="1"/>
</dbReference>
<dbReference type="EC" id="3.4.24.-" evidence="6"/>